<dbReference type="InterPro" id="IPR050834">
    <property type="entry name" value="Glycosyltransf_2"/>
</dbReference>
<dbReference type="SUPFAM" id="SSF53448">
    <property type="entry name" value="Nucleotide-diphospho-sugar transferases"/>
    <property type="match status" value="1"/>
</dbReference>
<dbReference type="InterPro" id="IPR029044">
    <property type="entry name" value="Nucleotide-diphossugar_trans"/>
</dbReference>
<sequence>MLVLDRDLQRGCRSVAPTKAAGAPQICVVFATRGRPSLLGQAVAAIERQTCRPASIIVSCPSPDDAAPVLGRPDVTVLCEATGLAAQRNVALRQVARDTDIVVFFDDDFLPRADWLECVAETFARHPDIGAVTGDVIADGIKGPGLSVAEAEALIAGAPAEARHWMVDSYVPYGCNMAFRWSVISDHRFDERLVLYGWLEDRDFGAALERNGARIVKISSAVGVHMGVKSGRVSGRKLGYSQVVNPLYLYRKGNMPLGAVADHLFRNIASNLGRAFRPEPYVDRRGRLYGNLRAMGDILRGSIEPERAGNL</sequence>
<dbReference type="RefSeq" id="WP_282585412.1">
    <property type="nucleotide sequence ID" value="NZ_JAMOIM010000008.1"/>
</dbReference>
<evidence type="ECO:0000313" key="1">
    <source>
        <dbReference type="EMBL" id="MCW6509045.1"/>
    </source>
</evidence>
<reference evidence="1" key="1">
    <citation type="submission" date="2022-05" db="EMBL/GenBank/DDBJ databases">
        <authorList>
            <person name="Pankratov T."/>
        </authorList>
    </citation>
    <scope>NUCLEOTIDE SEQUENCE</scope>
    <source>
        <strain evidence="1">BP6-180914</strain>
    </source>
</reference>
<dbReference type="PANTHER" id="PTHR43685:SF2">
    <property type="entry name" value="GLYCOSYLTRANSFERASE 2-LIKE DOMAIN-CONTAINING PROTEIN"/>
    <property type="match status" value="1"/>
</dbReference>
<dbReference type="Proteomes" id="UP001165667">
    <property type="component" value="Unassembled WGS sequence"/>
</dbReference>
<dbReference type="AlphaFoldDB" id="A0AA41YXD1"/>
<keyword evidence="1" id="KW-0808">Transferase</keyword>
<dbReference type="EC" id="2.4.-.-" evidence="1"/>
<proteinExistence type="predicted"/>
<keyword evidence="1" id="KW-0328">Glycosyltransferase</keyword>
<dbReference type="CDD" id="cd00761">
    <property type="entry name" value="Glyco_tranf_GTA_type"/>
    <property type="match status" value="1"/>
</dbReference>
<dbReference type="Pfam" id="PF13641">
    <property type="entry name" value="Glyco_tranf_2_3"/>
    <property type="match status" value="1"/>
</dbReference>
<dbReference type="PANTHER" id="PTHR43685">
    <property type="entry name" value="GLYCOSYLTRANSFERASE"/>
    <property type="match status" value="1"/>
</dbReference>
<accession>A0AA41YXD1</accession>
<gene>
    <name evidence="1" type="ORF">M8523_13535</name>
</gene>
<organism evidence="1 2">
    <name type="scientific">Lichenifustis flavocetrariae</name>
    <dbReference type="NCBI Taxonomy" id="2949735"/>
    <lineage>
        <taxon>Bacteria</taxon>
        <taxon>Pseudomonadati</taxon>
        <taxon>Pseudomonadota</taxon>
        <taxon>Alphaproteobacteria</taxon>
        <taxon>Hyphomicrobiales</taxon>
        <taxon>Lichenihabitantaceae</taxon>
        <taxon>Lichenifustis</taxon>
    </lineage>
</organism>
<dbReference type="EMBL" id="JAMOIM010000008">
    <property type="protein sequence ID" value="MCW6509045.1"/>
    <property type="molecule type" value="Genomic_DNA"/>
</dbReference>
<dbReference type="GO" id="GO:0016757">
    <property type="term" value="F:glycosyltransferase activity"/>
    <property type="evidence" value="ECO:0007669"/>
    <property type="project" value="UniProtKB-KW"/>
</dbReference>
<evidence type="ECO:0000313" key="2">
    <source>
        <dbReference type="Proteomes" id="UP001165667"/>
    </source>
</evidence>
<protein>
    <submittedName>
        <fullName evidence="1">Glycosyltransferase</fullName>
        <ecNumber evidence="1">2.4.-.-</ecNumber>
    </submittedName>
</protein>
<name>A0AA41YXD1_9HYPH</name>
<keyword evidence="2" id="KW-1185">Reference proteome</keyword>
<comment type="caution">
    <text evidence="1">The sequence shown here is derived from an EMBL/GenBank/DDBJ whole genome shotgun (WGS) entry which is preliminary data.</text>
</comment>
<dbReference type="Gene3D" id="3.90.550.10">
    <property type="entry name" value="Spore Coat Polysaccharide Biosynthesis Protein SpsA, Chain A"/>
    <property type="match status" value="1"/>
</dbReference>